<feature type="domain" description="N-acetyltransferase" evidence="1">
    <location>
        <begin position="74"/>
        <end position="203"/>
    </location>
</feature>
<keyword evidence="2" id="KW-0808">Transferase</keyword>
<evidence type="ECO:0000313" key="3">
    <source>
        <dbReference type="Proteomes" id="UP000286287"/>
    </source>
</evidence>
<sequence>MDIAWFDGSRLPTPAELRELEAFCRDADQPVTLHALSHVAPSLLPLLRAEGYAVSYVLHVYAHDLTHLPERPALPIRPEPDPEMWARLSAQGFGEDTLNIMRLVGRHPHVQRFAAEEEEGGQVIATAAMQVTEDVAALYAASTVPDGRGRGAQTALLAHRLHLAREQGAALASVFVTPGTPSERNITRAGFQLAGMRLTFARL</sequence>
<dbReference type="Proteomes" id="UP000286287">
    <property type="component" value="Unassembled WGS sequence"/>
</dbReference>
<reference evidence="2 3" key="1">
    <citation type="submission" date="2018-09" db="EMBL/GenBank/DDBJ databases">
        <authorList>
            <person name="Zhu H."/>
        </authorList>
    </citation>
    <scope>NUCLEOTIDE SEQUENCE [LARGE SCALE GENOMIC DNA]</scope>
    <source>
        <strain evidence="2 3">K2S05-167</strain>
    </source>
</reference>
<evidence type="ECO:0000313" key="2">
    <source>
        <dbReference type="EMBL" id="RJF73672.1"/>
    </source>
</evidence>
<comment type="caution">
    <text evidence="2">The sequence shown here is derived from an EMBL/GenBank/DDBJ whole genome shotgun (WGS) entry which is preliminary data.</text>
</comment>
<keyword evidence="3" id="KW-1185">Reference proteome</keyword>
<dbReference type="OrthoDB" id="2350893at2"/>
<name>A0A418VCE1_9DEIO</name>
<evidence type="ECO:0000259" key="1">
    <source>
        <dbReference type="PROSITE" id="PS51186"/>
    </source>
</evidence>
<dbReference type="AlphaFoldDB" id="A0A418VCE1"/>
<proteinExistence type="predicted"/>
<dbReference type="Pfam" id="PF00583">
    <property type="entry name" value="Acetyltransf_1"/>
    <property type="match status" value="1"/>
</dbReference>
<dbReference type="InterPro" id="IPR016181">
    <property type="entry name" value="Acyl_CoA_acyltransferase"/>
</dbReference>
<accession>A0A418VCE1</accession>
<dbReference type="EMBL" id="QYUJ01000014">
    <property type="protein sequence ID" value="RJF73672.1"/>
    <property type="molecule type" value="Genomic_DNA"/>
</dbReference>
<dbReference type="InterPro" id="IPR000182">
    <property type="entry name" value="GNAT_dom"/>
</dbReference>
<dbReference type="Gene3D" id="3.40.630.30">
    <property type="match status" value="1"/>
</dbReference>
<organism evidence="2 3">
    <name type="scientific">Deinococcus cavernae</name>
    <dbReference type="NCBI Taxonomy" id="2320857"/>
    <lineage>
        <taxon>Bacteria</taxon>
        <taxon>Thermotogati</taxon>
        <taxon>Deinococcota</taxon>
        <taxon>Deinococci</taxon>
        <taxon>Deinococcales</taxon>
        <taxon>Deinococcaceae</taxon>
        <taxon>Deinococcus</taxon>
    </lineage>
</organism>
<gene>
    <name evidence="2" type="ORF">D3875_10920</name>
</gene>
<dbReference type="GO" id="GO:0016747">
    <property type="term" value="F:acyltransferase activity, transferring groups other than amino-acyl groups"/>
    <property type="evidence" value="ECO:0007669"/>
    <property type="project" value="InterPro"/>
</dbReference>
<dbReference type="CDD" id="cd04301">
    <property type="entry name" value="NAT_SF"/>
    <property type="match status" value="1"/>
</dbReference>
<protein>
    <submittedName>
        <fullName evidence="2">GNAT family N-acetyltransferase</fullName>
    </submittedName>
</protein>
<dbReference type="PROSITE" id="PS51186">
    <property type="entry name" value="GNAT"/>
    <property type="match status" value="1"/>
</dbReference>
<dbReference type="SUPFAM" id="SSF55729">
    <property type="entry name" value="Acyl-CoA N-acyltransferases (Nat)"/>
    <property type="match status" value="1"/>
</dbReference>